<name>A0ABZ0PKJ3_9PROT</name>
<sequence>MSGVTVELTPALVRWAYRFLLGRDPENDAVVQGWCGAANLGGLRDGIMTSPEMAAVAMSGFAERGNWADNRATEEAAAACLVLGTDRVPDAAEVEALLLRHPSLRSLRRFLLSCPAIEARLPRPEGPRSRAIRLLGQEFTLKGDSRDPEFIAAPGHAPRLAALLRAAWPDGGEGRVMVEAGAGIGVTTLGLAAGAPGHAAIIAHEGSLRRAASLSENLAENGLDRVAMRAVAMGSVAGMMEREQPARLDLLRLNEAGAARTAPSLAPWLRERGTMALIRFDLAELLAEPGPGPRELLAECLAAFPHVVAFDAAHEPQPVLDEVGLNAALHRALMRPDRADEFLFCADLDWLPRYEAP</sequence>
<reference evidence="1 2" key="1">
    <citation type="submission" date="2023-11" db="EMBL/GenBank/DDBJ databases">
        <title>Arctic aerobic anoxygenic photoheterotroph Sediminicoccus rosea KRV36 adapts its photosynthesis to long days of polar summer.</title>
        <authorList>
            <person name="Tomasch J."/>
            <person name="Kopejtka K."/>
            <person name="Bily T."/>
            <person name="Gardiner A.T."/>
            <person name="Gardian Z."/>
            <person name="Shivaramu S."/>
            <person name="Koblizek M."/>
            <person name="Engelhardt F."/>
            <person name="Kaftan D."/>
        </authorList>
    </citation>
    <scope>NUCLEOTIDE SEQUENCE [LARGE SCALE GENOMIC DNA]</scope>
    <source>
        <strain evidence="1 2">R-30</strain>
    </source>
</reference>
<proteinExistence type="predicted"/>
<dbReference type="RefSeq" id="WP_318650236.1">
    <property type="nucleotide sequence ID" value="NZ_CP137852.1"/>
</dbReference>
<keyword evidence="2" id="KW-1185">Reference proteome</keyword>
<gene>
    <name evidence="1" type="ORF">R9Z33_05180</name>
</gene>
<dbReference type="Gene3D" id="3.40.50.150">
    <property type="entry name" value="Vaccinia Virus protein VP39"/>
    <property type="match status" value="1"/>
</dbReference>
<organism evidence="1 2">
    <name type="scientific">Sediminicoccus rosea</name>
    <dbReference type="NCBI Taxonomy" id="1225128"/>
    <lineage>
        <taxon>Bacteria</taxon>
        <taxon>Pseudomonadati</taxon>
        <taxon>Pseudomonadota</taxon>
        <taxon>Alphaproteobacteria</taxon>
        <taxon>Acetobacterales</taxon>
        <taxon>Roseomonadaceae</taxon>
        <taxon>Sediminicoccus</taxon>
    </lineage>
</organism>
<accession>A0ABZ0PKJ3</accession>
<dbReference type="EMBL" id="CP137852">
    <property type="protein sequence ID" value="WPB86263.1"/>
    <property type="molecule type" value="Genomic_DNA"/>
</dbReference>
<dbReference type="SUPFAM" id="SSF53335">
    <property type="entry name" value="S-adenosyl-L-methionine-dependent methyltransferases"/>
    <property type="match status" value="1"/>
</dbReference>
<evidence type="ECO:0000313" key="1">
    <source>
        <dbReference type="EMBL" id="WPB86263.1"/>
    </source>
</evidence>
<protein>
    <submittedName>
        <fullName evidence="1">Uncharacterized protein</fullName>
    </submittedName>
</protein>
<dbReference type="InterPro" id="IPR029063">
    <property type="entry name" value="SAM-dependent_MTases_sf"/>
</dbReference>
<dbReference type="Proteomes" id="UP001305521">
    <property type="component" value="Chromosome"/>
</dbReference>
<evidence type="ECO:0000313" key="2">
    <source>
        <dbReference type="Proteomes" id="UP001305521"/>
    </source>
</evidence>